<dbReference type="Proteomes" id="UP001163846">
    <property type="component" value="Unassembled WGS sequence"/>
</dbReference>
<evidence type="ECO:0000313" key="4">
    <source>
        <dbReference type="Proteomes" id="UP001163846"/>
    </source>
</evidence>
<protein>
    <recommendedName>
        <fullName evidence="5">Secreted protein</fullName>
    </recommendedName>
</protein>
<reference evidence="3" key="1">
    <citation type="submission" date="2022-08" db="EMBL/GenBank/DDBJ databases">
        <authorList>
            <consortium name="DOE Joint Genome Institute"/>
            <person name="Min B."/>
            <person name="Riley R."/>
            <person name="Sierra-Patev S."/>
            <person name="Naranjo-Ortiz M."/>
            <person name="Looney B."/>
            <person name="Konkel Z."/>
            <person name="Slot J.C."/>
            <person name="Sakamoto Y."/>
            <person name="Steenwyk J.L."/>
            <person name="Rokas A."/>
            <person name="Carro J."/>
            <person name="Camarero S."/>
            <person name="Ferreira P."/>
            <person name="Molpeceres G."/>
            <person name="Ruiz-Duenas F.J."/>
            <person name="Serrano A."/>
            <person name="Henrissat B."/>
            <person name="Drula E."/>
            <person name="Hughes K.W."/>
            <person name="Mata J.L."/>
            <person name="Ishikawa N.K."/>
            <person name="Vargas-Isla R."/>
            <person name="Ushijima S."/>
            <person name="Smith C.A."/>
            <person name="Ahrendt S."/>
            <person name="Andreopoulos W."/>
            <person name="He G."/>
            <person name="Labutti K."/>
            <person name="Lipzen A."/>
            <person name="Ng V."/>
            <person name="Sandor L."/>
            <person name="Barry K."/>
            <person name="Martinez A.T."/>
            <person name="Xiao Y."/>
            <person name="Gibbons J.G."/>
            <person name="Terashima K."/>
            <person name="Hibbett D.S."/>
            <person name="Grigoriev I.V."/>
        </authorList>
    </citation>
    <scope>NUCLEOTIDE SEQUENCE</scope>
    <source>
        <strain evidence="3">TFB9207</strain>
    </source>
</reference>
<gene>
    <name evidence="3" type="ORF">F5878DRAFT_631845</name>
</gene>
<dbReference type="EMBL" id="MU806618">
    <property type="protein sequence ID" value="KAJ3833880.1"/>
    <property type="molecule type" value="Genomic_DNA"/>
</dbReference>
<accession>A0AA38U912</accession>
<keyword evidence="2" id="KW-0732">Signal</keyword>
<feature type="compositionally biased region" description="Basic and acidic residues" evidence="1">
    <location>
        <begin position="48"/>
        <end position="58"/>
    </location>
</feature>
<sequence>MQACNGLILTIVLVPLPLCLAITRERRCLPPYSLHSLKHSLDRSYCKKDEEKQLKTHQDGSPPLSLHTQKHSHRASQRAIDKRKLFKTHRFAAS</sequence>
<evidence type="ECO:0000256" key="2">
    <source>
        <dbReference type="SAM" id="SignalP"/>
    </source>
</evidence>
<dbReference type="AlphaFoldDB" id="A0AA38U912"/>
<comment type="caution">
    <text evidence="3">The sequence shown here is derived from an EMBL/GenBank/DDBJ whole genome shotgun (WGS) entry which is preliminary data.</text>
</comment>
<proteinExistence type="predicted"/>
<evidence type="ECO:0008006" key="5">
    <source>
        <dbReference type="Google" id="ProtNLM"/>
    </source>
</evidence>
<evidence type="ECO:0000313" key="3">
    <source>
        <dbReference type="EMBL" id="KAJ3833880.1"/>
    </source>
</evidence>
<evidence type="ECO:0000256" key="1">
    <source>
        <dbReference type="SAM" id="MobiDB-lite"/>
    </source>
</evidence>
<organism evidence="3 4">
    <name type="scientific">Lentinula raphanica</name>
    <dbReference type="NCBI Taxonomy" id="153919"/>
    <lineage>
        <taxon>Eukaryota</taxon>
        <taxon>Fungi</taxon>
        <taxon>Dikarya</taxon>
        <taxon>Basidiomycota</taxon>
        <taxon>Agaricomycotina</taxon>
        <taxon>Agaricomycetes</taxon>
        <taxon>Agaricomycetidae</taxon>
        <taxon>Agaricales</taxon>
        <taxon>Marasmiineae</taxon>
        <taxon>Omphalotaceae</taxon>
        <taxon>Lentinula</taxon>
    </lineage>
</organism>
<name>A0AA38U912_9AGAR</name>
<feature type="chain" id="PRO_5041423202" description="Secreted protein" evidence="2">
    <location>
        <begin position="22"/>
        <end position="94"/>
    </location>
</feature>
<keyword evidence="4" id="KW-1185">Reference proteome</keyword>
<feature type="region of interest" description="Disordered" evidence="1">
    <location>
        <begin position="48"/>
        <end position="79"/>
    </location>
</feature>
<feature type="signal peptide" evidence="2">
    <location>
        <begin position="1"/>
        <end position="21"/>
    </location>
</feature>